<keyword evidence="19" id="KW-1185">Reference proteome</keyword>
<sequence length="631" mass="70187">MMKKIKQFFITINKKIQEKSLTPAGNRKKVGVILFYTSIAVFVLISLRFVYIITVGKVGSQSLDSERQKIYQGSSVIKAKRGTIFDRNGLPLAEDATSYSLYAELDKDYKGINNVELFVHEKDHDKIADILNKYTGIDKELVLEQLTPKKNKSGKLITNVEFGSKGKNLSLETKNNIEEALKKENITGIYFKEHPDRLYPNGKFASYFIGYAQPEDTDKENSKLSGKNGLGIENAYDNILKGEDGFKYYQKDSKGNELPGTEVIDKQAKDGQDIYTTLDTNLQTRLEDVMDSVNEKAHPEDMTAILMDAKTGDILAASQRPTFDPQTKEGLYKEKGQPDPVWENLLVQRPYEPGSTMKVFTVAAAIDSGKFPYNETFNSGRTQLYDATISDWIPTGKGPLTYRQALAWSSNVGMVNLEQKMGSIWPEYLERFGFGHSTESGLPLEAAGSISDSNPVDMAMTAFGQAISVTNIQMMQAYTAITNEGKMLKPRYIKKIVDKNGKEKETKVQVVGEPIKAATAKTVLEYMQDTVNDEIYGTGYGIYNIDGVNVSAKTGTAQIFENGQLLTGANDYIYSVVQIAPTENPEYIMYVTMKKPVITGEFGSPSELIAEISNGMLKHAFKVDTTTDKGE</sequence>
<proteinExistence type="inferred from homology"/>
<dbReference type="Pfam" id="PF03717">
    <property type="entry name" value="PBP_dimer"/>
    <property type="match status" value="1"/>
</dbReference>
<evidence type="ECO:0000259" key="17">
    <source>
        <dbReference type="Pfam" id="PF03717"/>
    </source>
</evidence>
<dbReference type="PANTHER" id="PTHR30627">
    <property type="entry name" value="PEPTIDOGLYCAN D,D-TRANSPEPTIDASE"/>
    <property type="match status" value="1"/>
</dbReference>
<dbReference type="GO" id="GO:0046677">
    <property type="term" value="P:response to antibiotic"/>
    <property type="evidence" value="ECO:0007669"/>
    <property type="project" value="UniProtKB-KW"/>
</dbReference>
<comment type="caution">
    <text evidence="18">The sequence shown here is derived from an EMBL/GenBank/DDBJ whole genome shotgun (WGS) entry which is preliminary data.</text>
</comment>
<dbReference type="Gene3D" id="3.90.1310.10">
    <property type="entry name" value="Penicillin-binding protein 2a (Domain 2)"/>
    <property type="match status" value="1"/>
</dbReference>
<dbReference type="InterPro" id="IPR036138">
    <property type="entry name" value="PBP_dimer_sf"/>
</dbReference>
<evidence type="ECO:0000256" key="3">
    <source>
        <dbReference type="ARBA" id="ARBA00022475"/>
    </source>
</evidence>
<keyword evidence="9 15" id="KW-1133">Transmembrane helix</keyword>
<feature type="domain" description="Penicillin-binding protein transpeptidase" evidence="16">
    <location>
        <begin position="302"/>
        <end position="597"/>
    </location>
</feature>
<evidence type="ECO:0000256" key="5">
    <source>
        <dbReference type="ARBA" id="ARBA00022692"/>
    </source>
</evidence>
<dbReference type="Gene3D" id="3.40.710.10">
    <property type="entry name" value="DD-peptidase/beta-lactamase superfamily"/>
    <property type="match status" value="1"/>
</dbReference>
<feature type="transmembrane region" description="Helical" evidence="15">
    <location>
        <begin position="33"/>
        <end position="53"/>
    </location>
</feature>
<evidence type="ECO:0000256" key="11">
    <source>
        <dbReference type="ARBA" id="ARBA00023251"/>
    </source>
</evidence>
<dbReference type="SUPFAM" id="SSF56519">
    <property type="entry name" value="Penicillin binding protein dimerisation domain"/>
    <property type="match status" value="1"/>
</dbReference>
<dbReference type="InterPro" id="IPR001460">
    <property type="entry name" value="PCN-bd_Tpept"/>
</dbReference>
<dbReference type="AlphaFoldDB" id="A0A429ZMB1"/>
<dbReference type="SUPFAM" id="SSF56601">
    <property type="entry name" value="beta-lactamase/transpeptidase-like"/>
    <property type="match status" value="1"/>
</dbReference>
<evidence type="ECO:0000256" key="6">
    <source>
        <dbReference type="ARBA" id="ARBA00022737"/>
    </source>
</evidence>
<comment type="function">
    <text evidence="14">A transpeptidase that forms peptide cross-links between adjacent glycan strands in cell wall peptidoglycan (PG). Part of the divisome machinery that synthesizes the septal cross wall. Beta-lactams inactivate the PBPs by acylating an essential serine residue in the active site of these proteins.</text>
</comment>
<evidence type="ECO:0000256" key="14">
    <source>
        <dbReference type="ARBA" id="ARBA00055980"/>
    </source>
</evidence>
<keyword evidence="13" id="KW-0961">Cell wall biogenesis/degradation</keyword>
<evidence type="ECO:0000256" key="4">
    <source>
        <dbReference type="ARBA" id="ARBA00022618"/>
    </source>
</evidence>
<keyword evidence="5 15" id="KW-0812">Transmembrane</keyword>
<dbReference type="Gene3D" id="2.20.70.70">
    <property type="match status" value="1"/>
</dbReference>
<dbReference type="Proteomes" id="UP000288490">
    <property type="component" value="Unassembled WGS sequence"/>
</dbReference>
<evidence type="ECO:0000259" key="16">
    <source>
        <dbReference type="Pfam" id="PF00905"/>
    </source>
</evidence>
<evidence type="ECO:0000256" key="7">
    <source>
        <dbReference type="ARBA" id="ARBA00022960"/>
    </source>
</evidence>
<evidence type="ECO:0000313" key="18">
    <source>
        <dbReference type="EMBL" id="RST94850.1"/>
    </source>
</evidence>
<dbReference type="GO" id="GO:0005886">
    <property type="term" value="C:plasma membrane"/>
    <property type="evidence" value="ECO:0007669"/>
    <property type="project" value="UniProtKB-SubCell"/>
</dbReference>
<evidence type="ECO:0000256" key="10">
    <source>
        <dbReference type="ARBA" id="ARBA00023136"/>
    </source>
</evidence>
<dbReference type="GO" id="GO:0071555">
    <property type="term" value="P:cell wall organization"/>
    <property type="evidence" value="ECO:0007669"/>
    <property type="project" value="UniProtKB-KW"/>
</dbReference>
<dbReference type="InterPro" id="IPR012338">
    <property type="entry name" value="Beta-lactam/transpept-like"/>
</dbReference>
<evidence type="ECO:0000256" key="9">
    <source>
        <dbReference type="ARBA" id="ARBA00022989"/>
    </source>
</evidence>
<reference evidence="18 19" key="1">
    <citation type="submission" date="2017-05" db="EMBL/GenBank/DDBJ databases">
        <title>Vagococcus spp. assemblies.</title>
        <authorList>
            <person name="Gulvik C.A."/>
        </authorList>
    </citation>
    <scope>NUCLEOTIDE SEQUENCE [LARGE SCALE GENOMIC DNA]</scope>
    <source>
        <strain evidence="18 19">SS1994</strain>
    </source>
</reference>
<keyword evidence="8" id="KW-0573">Peptidoglycan synthesis</keyword>
<dbReference type="FunFam" id="3.40.710.10:FF:000095">
    <property type="entry name" value="Penicillin-binding protein 2x"/>
    <property type="match status" value="1"/>
</dbReference>
<keyword evidence="12" id="KW-0131">Cell cycle</keyword>
<keyword evidence="4" id="KW-0132">Cell division</keyword>
<dbReference type="PANTHER" id="PTHR30627:SF26">
    <property type="entry name" value="PENICILLIN-BINDING PROTEIN 2B"/>
    <property type="match status" value="1"/>
</dbReference>
<feature type="domain" description="Penicillin-binding protein dimerisation" evidence="17">
    <location>
        <begin position="77"/>
        <end position="259"/>
    </location>
</feature>
<accession>A0A429ZMB1</accession>
<dbReference type="GO" id="GO:0008658">
    <property type="term" value="F:penicillin binding"/>
    <property type="evidence" value="ECO:0007669"/>
    <property type="project" value="InterPro"/>
</dbReference>
<keyword evidence="6" id="KW-0677">Repeat</keyword>
<dbReference type="GO" id="GO:0051301">
    <property type="term" value="P:cell division"/>
    <property type="evidence" value="ECO:0007669"/>
    <property type="project" value="UniProtKB-KW"/>
</dbReference>
<evidence type="ECO:0000256" key="8">
    <source>
        <dbReference type="ARBA" id="ARBA00022984"/>
    </source>
</evidence>
<evidence type="ECO:0000256" key="15">
    <source>
        <dbReference type="SAM" id="Phobius"/>
    </source>
</evidence>
<comment type="similarity">
    <text evidence="2">Belongs to the transpeptidase family.</text>
</comment>
<name>A0A429ZMB1_9ENTE</name>
<evidence type="ECO:0000256" key="13">
    <source>
        <dbReference type="ARBA" id="ARBA00023316"/>
    </source>
</evidence>
<keyword evidence="3" id="KW-1003">Cell membrane</keyword>
<evidence type="ECO:0000313" key="19">
    <source>
        <dbReference type="Proteomes" id="UP000288490"/>
    </source>
</evidence>
<dbReference type="Gene3D" id="3.30.70.2110">
    <property type="match status" value="1"/>
</dbReference>
<evidence type="ECO:0000256" key="2">
    <source>
        <dbReference type="ARBA" id="ARBA00007171"/>
    </source>
</evidence>
<keyword evidence="11" id="KW-0046">Antibiotic resistance</keyword>
<keyword evidence="10 15" id="KW-0472">Membrane</keyword>
<keyword evidence="7" id="KW-0133">Cell shape</keyword>
<dbReference type="GO" id="GO:0009252">
    <property type="term" value="P:peptidoglycan biosynthetic process"/>
    <property type="evidence" value="ECO:0007669"/>
    <property type="project" value="UniProtKB-KW"/>
</dbReference>
<evidence type="ECO:0000256" key="1">
    <source>
        <dbReference type="ARBA" id="ARBA00004162"/>
    </source>
</evidence>
<gene>
    <name evidence="18" type="ORF">CBF36_04805</name>
</gene>
<dbReference type="EMBL" id="NGJT01000006">
    <property type="protein sequence ID" value="RST94850.1"/>
    <property type="molecule type" value="Genomic_DNA"/>
</dbReference>
<dbReference type="InterPro" id="IPR005311">
    <property type="entry name" value="PBP_dimer"/>
</dbReference>
<dbReference type="InterPro" id="IPR050515">
    <property type="entry name" value="Beta-lactam/transpept"/>
</dbReference>
<protein>
    <recommendedName>
        <fullName evidence="20">Cell division protein FtsI</fullName>
    </recommendedName>
</protein>
<dbReference type="Pfam" id="PF00905">
    <property type="entry name" value="Transpeptidase"/>
    <property type="match status" value="1"/>
</dbReference>
<evidence type="ECO:0008006" key="20">
    <source>
        <dbReference type="Google" id="ProtNLM"/>
    </source>
</evidence>
<comment type="subcellular location">
    <subcellularLocation>
        <location evidence="1">Cell membrane</location>
        <topology evidence="1">Single-pass membrane protein</topology>
    </subcellularLocation>
</comment>
<organism evidence="18 19">
    <name type="scientific">Vagococcus bubulae</name>
    <dbReference type="NCBI Taxonomy" id="1977868"/>
    <lineage>
        <taxon>Bacteria</taxon>
        <taxon>Bacillati</taxon>
        <taxon>Bacillota</taxon>
        <taxon>Bacilli</taxon>
        <taxon>Lactobacillales</taxon>
        <taxon>Enterococcaceae</taxon>
        <taxon>Vagococcus</taxon>
    </lineage>
</organism>
<evidence type="ECO:0000256" key="12">
    <source>
        <dbReference type="ARBA" id="ARBA00023306"/>
    </source>
</evidence>
<dbReference type="GO" id="GO:0008360">
    <property type="term" value="P:regulation of cell shape"/>
    <property type="evidence" value="ECO:0007669"/>
    <property type="project" value="UniProtKB-KW"/>
</dbReference>